<reference evidence="3 4" key="1">
    <citation type="submission" date="2019-03" db="EMBL/GenBank/DDBJ databases">
        <title>Single cell metagenomics reveals metabolic interactions within the superorganism composed of flagellate Streblomastix strix and complex community of Bacteroidetes bacteria on its surface.</title>
        <authorList>
            <person name="Treitli S.C."/>
            <person name="Kolisko M."/>
            <person name="Husnik F."/>
            <person name="Keeling P."/>
            <person name="Hampl V."/>
        </authorList>
    </citation>
    <scope>NUCLEOTIDE SEQUENCE [LARGE SCALE GENOMIC DNA]</scope>
    <source>
        <strain evidence="3">ST1C</strain>
    </source>
</reference>
<accession>A0A5J4VN00</accession>
<protein>
    <submittedName>
        <fullName evidence="3">Uncharacterized protein</fullName>
    </submittedName>
</protein>
<comment type="caution">
    <text evidence="3">The sequence shown here is derived from an EMBL/GenBank/DDBJ whole genome shotgun (WGS) entry which is preliminary data.</text>
</comment>
<keyword evidence="1" id="KW-0175">Coiled coil</keyword>
<dbReference type="Proteomes" id="UP000324800">
    <property type="component" value="Unassembled WGS sequence"/>
</dbReference>
<evidence type="ECO:0000256" key="1">
    <source>
        <dbReference type="SAM" id="Coils"/>
    </source>
</evidence>
<dbReference type="AlphaFoldDB" id="A0A5J4VN00"/>
<sequence length="408" mass="47962">MYSPLRINQEWNEDEGSGGVDINKLILGRRREKIRERIKDQEQEQRKEAKQAVINLIQAVRDQRIKEKELLMQKQKIELERSKLINIEQDKERGKGVGKEMEREKLKEEQELKEKEQRNEIINQKIAEIEQKLKEDKIKEQKQSKRLKFIQSTKRKRQDYFGNVYNVSGVIGSNEYEYEIEQGKEMEDEKGIDEEVMKLIIEKGENGDYTQLYNYLEQKKKNNNKDDQYAEEEFNSPKQKAIISYVARNGVGSKVGFVNEVIVDDSYKIQRPHSAQPQLLSYQKHHGNDTLAHRHHRIPPFTAHSLSYILSLPEQLRISPMNAEPPPLPLSKIKNTIQQNGNIGDYTNIEQQQRQQEDNLRQSQLDTLFKENSKYRLSDQNKHSEKVSSHDLPQNSPPPKLYKNIDSN</sequence>
<feature type="coiled-coil region" evidence="1">
    <location>
        <begin position="98"/>
        <end position="146"/>
    </location>
</feature>
<gene>
    <name evidence="3" type="ORF">EZS28_020830</name>
</gene>
<proteinExistence type="predicted"/>
<feature type="compositionally biased region" description="Basic and acidic residues" evidence="2">
    <location>
        <begin position="371"/>
        <end position="389"/>
    </location>
</feature>
<feature type="region of interest" description="Disordered" evidence="2">
    <location>
        <begin position="371"/>
        <end position="408"/>
    </location>
</feature>
<organism evidence="3 4">
    <name type="scientific">Streblomastix strix</name>
    <dbReference type="NCBI Taxonomy" id="222440"/>
    <lineage>
        <taxon>Eukaryota</taxon>
        <taxon>Metamonada</taxon>
        <taxon>Preaxostyla</taxon>
        <taxon>Oxymonadida</taxon>
        <taxon>Streblomastigidae</taxon>
        <taxon>Streblomastix</taxon>
    </lineage>
</organism>
<evidence type="ECO:0000256" key="2">
    <source>
        <dbReference type="SAM" id="MobiDB-lite"/>
    </source>
</evidence>
<dbReference type="EMBL" id="SNRW01006145">
    <property type="protein sequence ID" value="KAA6383643.1"/>
    <property type="molecule type" value="Genomic_DNA"/>
</dbReference>
<feature type="coiled-coil region" evidence="1">
    <location>
        <begin position="24"/>
        <end position="59"/>
    </location>
</feature>
<evidence type="ECO:0000313" key="4">
    <source>
        <dbReference type="Proteomes" id="UP000324800"/>
    </source>
</evidence>
<name>A0A5J4VN00_9EUKA</name>
<evidence type="ECO:0000313" key="3">
    <source>
        <dbReference type="EMBL" id="KAA6383643.1"/>
    </source>
</evidence>